<dbReference type="PANTHER" id="PTHR24020">
    <property type="entry name" value="COLLAGEN ALPHA"/>
    <property type="match status" value="1"/>
</dbReference>
<name>A0ABN8N0S2_9CNID</name>
<dbReference type="EMBL" id="CALNXK010000004">
    <property type="protein sequence ID" value="CAH3036389.1"/>
    <property type="molecule type" value="Genomic_DNA"/>
</dbReference>
<proteinExistence type="predicted"/>
<accession>A0ABN8N0S2</accession>
<protein>
    <recommendedName>
        <fullName evidence="2">VWFA domain-containing protein</fullName>
    </recommendedName>
</protein>
<evidence type="ECO:0000259" key="2">
    <source>
        <dbReference type="PROSITE" id="PS50234"/>
    </source>
</evidence>
<keyword evidence="1" id="KW-0732">Signal</keyword>
<evidence type="ECO:0000313" key="3">
    <source>
        <dbReference type="EMBL" id="CAH3036389.1"/>
    </source>
</evidence>
<comment type="caution">
    <text evidence="3">The sequence shown here is derived from an EMBL/GenBank/DDBJ whole genome shotgun (WGS) entry which is preliminary data.</text>
</comment>
<dbReference type="InterPro" id="IPR050525">
    <property type="entry name" value="ECM_Assembly_Org"/>
</dbReference>
<dbReference type="PANTHER" id="PTHR24020:SF20">
    <property type="entry name" value="PH DOMAIN-CONTAINING PROTEIN"/>
    <property type="match status" value="1"/>
</dbReference>
<dbReference type="Pfam" id="PF00092">
    <property type="entry name" value="VWA"/>
    <property type="match status" value="1"/>
</dbReference>
<organism evidence="3 4">
    <name type="scientific">Porites lobata</name>
    <dbReference type="NCBI Taxonomy" id="104759"/>
    <lineage>
        <taxon>Eukaryota</taxon>
        <taxon>Metazoa</taxon>
        <taxon>Cnidaria</taxon>
        <taxon>Anthozoa</taxon>
        <taxon>Hexacorallia</taxon>
        <taxon>Scleractinia</taxon>
        <taxon>Fungiina</taxon>
        <taxon>Poritidae</taxon>
        <taxon>Porites</taxon>
    </lineage>
</organism>
<sequence length="214" mass="23864">MNCWWVFSLLVVAVNFGAEGKQKICGKKIDLAIVLDASASIGEENFKLGKDFAKRLIKRFTISKDKVQVSVIAYSQYINIASRFNDNNDEKSLDNTLDNIVYEASSSGTGKTLETVNFEVFTEKSGARSARPDIKKVTVVVTDGWSGIGTEMVKEKVGQMKRRGIEMFAVGITNSMKDEELQVISSHPLKHHFFRLTDSMAENQIIDSIVKQVC</sequence>
<reference evidence="3 4" key="1">
    <citation type="submission" date="2022-05" db="EMBL/GenBank/DDBJ databases">
        <authorList>
            <consortium name="Genoscope - CEA"/>
            <person name="William W."/>
        </authorList>
    </citation>
    <scope>NUCLEOTIDE SEQUENCE [LARGE SCALE GENOMIC DNA]</scope>
</reference>
<feature type="domain" description="VWFA" evidence="2">
    <location>
        <begin position="30"/>
        <end position="213"/>
    </location>
</feature>
<evidence type="ECO:0000256" key="1">
    <source>
        <dbReference type="SAM" id="SignalP"/>
    </source>
</evidence>
<dbReference type="InterPro" id="IPR036465">
    <property type="entry name" value="vWFA_dom_sf"/>
</dbReference>
<feature type="signal peptide" evidence="1">
    <location>
        <begin position="1"/>
        <end position="20"/>
    </location>
</feature>
<dbReference type="CDD" id="cd01450">
    <property type="entry name" value="vWFA_subfamily_ECM"/>
    <property type="match status" value="1"/>
</dbReference>
<dbReference type="SMART" id="SM00327">
    <property type="entry name" value="VWA"/>
    <property type="match status" value="1"/>
</dbReference>
<dbReference type="Gene3D" id="3.40.50.410">
    <property type="entry name" value="von Willebrand factor, type A domain"/>
    <property type="match status" value="1"/>
</dbReference>
<dbReference type="PROSITE" id="PS50234">
    <property type="entry name" value="VWFA"/>
    <property type="match status" value="1"/>
</dbReference>
<feature type="chain" id="PRO_5046060566" description="VWFA domain-containing protein" evidence="1">
    <location>
        <begin position="21"/>
        <end position="214"/>
    </location>
</feature>
<gene>
    <name evidence="3" type="ORF">PLOB_00030946</name>
</gene>
<dbReference type="Proteomes" id="UP001159405">
    <property type="component" value="Unassembled WGS sequence"/>
</dbReference>
<evidence type="ECO:0000313" key="4">
    <source>
        <dbReference type="Proteomes" id="UP001159405"/>
    </source>
</evidence>
<dbReference type="PRINTS" id="PR00453">
    <property type="entry name" value="VWFADOMAIN"/>
</dbReference>
<keyword evidence="4" id="KW-1185">Reference proteome</keyword>
<dbReference type="InterPro" id="IPR002035">
    <property type="entry name" value="VWF_A"/>
</dbReference>
<dbReference type="SUPFAM" id="SSF53300">
    <property type="entry name" value="vWA-like"/>
    <property type="match status" value="1"/>
</dbReference>